<proteinExistence type="predicted"/>
<dbReference type="WBParaSite" id="PDA_v2.g26673.t1">
    <property type="protein sequence ID" value="PDA_v2.g26673.t1"/>
    <property type="gene ID" value="PDA_v2.g26673"/>
</dbReference>
<dbReference type="Proteomes" id="UP000887578">
    <property type="component" value="Unplaced"/>
</dbReference>
<evidence type="ECO:0000313" key="2">
    <source>
        <dbReference type="WBParaSite" id="PDA_v2.g26673.t1"/>
    </source>
</evidence>
<accession>A0A914QBP2</accession>
<protein>
    <submittedName>
        <fullName evidence="2">Uncharacterized protein</fullName>
    </submittedName>
</protein>
<organism evidence="1 2">
    <name type="scientific">Panagrolaimus davidi</name>
    <dbReference type="NCBI Taxonomy" id="227884"/>
    <lineage>
        <taxon>Eukaryota</taxon>
        <taxon>Metazoa</taxon>
        <taxon>Ecdysozoa</taxon>
        <taxon>Nematoda</taxon>
        <taxon>Chromadorea</taxon>
        <taxon>Rhabditida</taxon>
        <taxon>Tylenchina</taxon>
        <taxon>Panagrolaimomorpha</taxon>
        <taxon>Panagrolaimoidea</taxon>
        <taxon>Panagrolaimidae</taxon>
        <taxon>Panagrolaimus</taxon>
    </lineage>
</organism>
<name>A0A914QBP2_9BILA</name>
<dbReference type="AlphaFoldDB" id="A0A914QBP2"/>
<evidence type="ECO:0000313" key="1">
    <source>
        <dbReference type="Proteomes" id="UP000887578"/>
    </source>
</evidence>
<keyword evidence="1" id="KW-1185">Reference proteome</keyword>
<sequence length="228" mass="26198">MIVNLTFKAVKDDFTHEYCCFDDPYTVPEECHRIKLTLSVDINTFPTIKHEAIIITEVVALPHKLNADLIENIPVIGFFDNSSVICMYGRDLYIDFTEERPTFVDKAENVNSLVGAVYDLVKILSLPPDNIKAEHHWGFKIVKDAENPVLIEFETYEGYAQAAPPAFLMKMMLREHIKAIKNKSNEKPTKLGFYLFDEFDDEAKKRVENGLEEACKLLNIEFVMIESK</sequence>
<reference evidence="2" key="1">
    <citation type="submission" date="2022-11" db="UniProtKB">
        <authorList>
            <consortium name="WormBaseParasite"/>
        </authorList>
    </citation>
    <scope>IDENTIFICATION</scope>
</reference>